<comment type="caution">
    <text evidence="1">The sequence shown here is derived from an EMBL/GenBank/DDBJ whole genome shotgun (WGS) entry which is preliminary data.</text>
</comment>
<name>A0AA92TJQ2_9BACT</name>
<organism evidence="1 2">
    <name type="scientific">Segatella copri</name>
    <dbReference type="NCBI Taxonomy" id="165179"/>
    <lineage>
        <taxon>Bacteria</taxon>
        <taxon>Pseudomonadati</taxon>
        <taxon>Bacteroidota</taxon>
        <taxon>Bacteroidia</taxon>
        <taxon>Bacteroidales</taxon>
        <taxon>Prevotellaceae</taxon>
        <taxon>Segatella</taxon>
    </lineage>
</organism>
<dbReference type="Proteomes" id="UP000286113">
    <property type="component" value="Unassembled WGS sequence"/>
</dbReference>
<dbReference type="AlphaFoldDB" id="A0AA92TJQ2"/>
<dbReference type="EMBL" id="QRVN01000048">
    <property type="protein sequence ID" value="RGS44906.1"/>
    <property type="molecule type" value="Genomic_DNA"/>
</dbReference>
<evidence type="ECO:0000313" key="1">
    <source>
        <dbReference type="EMBL" id="RGS44906.1"/>
    </source>
</evidence>
<accession>A0AA92TJQ2</accession>
<protein>
    <submittedName>
        <fullName evidence="1">Uncharacterized protein</fullName>
    </submittedName>
</protein>
<evidence type="ECO:0000313" key="2">
    <source>
        <dbReference type="Proteomes" id="UP000286113"/>
    </source>
</evidence>
<gene>
    <name evidence="1" type="ORF">DWX90_15070</name>
</gene>
<proteinExistence type="predicted"/>
<sequence length="64" mass="7075">MWFKYGLKAQKLQKQHALKGQKLLAQGSALGIIAISKAPCKGKSFVCCQVFESFCPYRATGLRP</sequence>
<reference evidence="1 2" key="1">
    <citation type="submission" date="2018-08" db="EMBL/GenBank/DDBJ databases">
        <title>A genome reference for cultivated species of the human gut microbiota.</title>
        <authorList>
            <person name="Zou Y."/>
            <person name="Xue W."/>
            <person name="Luo G."/>
        </authorList>
    </citation>
    <scope>NUCLEOTIDE SEQUENCE [LARGE SCALE GENOMIC DNA]</scope>
    <source>
        <strain evidence="1 2">AF22-1</strain>
    </source>
</reference>